<keyword evidence="3" id="KW-0812">Transmembrane</keyword>
<feature type="coiled-coil region" evidence="1">
    <location>
        <begin position="9"/>
        <end position="36"/>
    </location>
</feature>
<dbReference type="PANTHER" id="PTHR38434">
    <property type="entry name" value="BLL2549 PROTEIN"/>
    <property type="match status" value="1"/>
</dbReference>
<dbReference type="RefSeq" id="WP_007417531.1">
    <property type="nucleotide sequence ID" value="NZ_ABOX02000043.1"/>
</dbReference>
<organism evidence="4 5">
    <name type="scientific">Pedosphaera parvula (strain Ellin514)</name>
    <dbReference type="NCBI Taxonomy" id="320771"/>
    <lineage>
        <taxon>Bacteria</taxon>
        <taxon>Pseudomonadati</taxon>
        <taxon>Verrucomicrobiota</taxon>
        <taxon>Pedosphaerae</taxon>
        <taxon>Pedosphaerales</taxon>
        <taxon>Pedosphaeraceae</taxon>
        <taxon>Pedosphaera</taxon>
    </lineage>
</organism>
<feature type="transmembrane region" description="Helical" evidence="3">
    <location>
        <begin position="190"/>
        <end position="208"/>
    </location>
</feature>
<feature type="transmembrane region" description="Helical" evidence="3">
    <location>
        <begin position="788"/>
        <end position="808"/>
    </location>
</feature>
<evidence type="ECO:0000313" key="4">
    <source>
        <dbReference type="EMBL" id="EEF58461.1"/>
    </source>
</evidence>
<feature type="transmembrane region" description="Helical" evidence="3">
    <location>
        <begin position="318"/>
        <end position="336"/>
    </location>
</feature>
<keyword evidence="3" id="KW-0472">Membrane</keyword>
<keyword evidence="5" id="KW-1185">Reference proteome</keyword>
<feature type="transmembrane region" description="Helical" evidence="3">
    <location>
        <begin position="245"/>
        <end position="266"/>
    </location>
</feature>
<feature type="transmembrane region" description="Helical" evidence="3">
    <location>
        <begin position="351"/>
        <end position="370"/>
    </location>
</feature>
<feature type="transmembrane region" description="Helical" evidence="3">
    <location>
        <begin position="707"/>
        <end position="727"/>
    </location>
</feature>
<feature type="transmembrane region" description="Helical" evidence="3">
    <location>
        <begin position="1035"/>
        <end position="1053"/>
    </location>
</feature>
<feature type="transmembrane region" description="Helical" evidence="3">
    <location>
        <begin position="659"/>
        <end position="676"/>
    </location>
</feature>
<keyword evidence="3" id="KW-1133">Transmembrane helix</keyword>
<feature type="transmembrane region" description="Helical" evidence="3">
    <location>
        <begin position="589"/>
        <end position="610"/>
    </location>
</feature>
<protein>
    <submittedName>
        <fullName evidence="4">Membrane protein-like protein</fullName>
    </submittedName>
</protein>
<feature type="transmembrane region" description="Helical" evidence="3">
    <location>
        <begin position="407"/>
        <end position="426"/>
    </location>
</feature>
<evidence type="ECO:0000256" key="2">
    <source>
        <dbReference type="SAM" id="MobiDB-lite"/>
    </source>
</evidence>
<name>B9XNZ5_PEDPL</name>
<evidence type="ECO:0000256" key="1">
    <source>
        <dbReference type="SAM" id="Coils"/>
    </source>
</evidence>
<dbReference type="OrthoDB" id="666059at2"/>
<feature type="transmembrane region" description="Helical" evidence="3">
    <location>
        <begin position="949"/>
        <end position="968"/>
    </location>
</feature>
<dbReference type="InterPro" id="IPR019286">
    <property type="entry name" value="DUF2339_TM"/>
</dbReference>
<gene>
    <name evidence="4" type="ORF">Cflav_PD1084</name>
</gene>
<feature type="transmembrane region" description="Helical" evidence="3">
    <location>
        <begin position="840"/>
        <end position="861"/>
    </location>
</feature>
<feature type="transmembrane region" description="Helical" evidence="3">
    <location>
        <begin position="220"/>
        <end position="239"/>
    </location>
</feature>
<feature type="transmembrane region" description="Helical" evidence="3">
    <location>
        <begin position="509"/>
        <end position="528"/>
    </location>
</feature>
<proteinExistence type="predicted"/>
<feature type="transmembrane region" description="Helical" evidence="3">
    <location>
        <begin position="156"/>
        <end position="178"/>
    </location>
</feature>
<feature type="region of interest" description="Disordered" evidence="2">
    <location>
        <begin position="120"/>
        <end position="141"/>
    </location>
</feature>
<feature type="transmembrane region" description="Helical" evidence="3">
    <location>
        <begin position="873"/>
        <end position="893"/>
    </location>
</feature>
<evidence type="ECO:0000256" key="3">
    <source>
        <dbReference type="SAM" id="Phobius"/>
    </source>
</evidence>
<dbReference type="EMBL" id="ABOX02000043">
    <property type="protein sequence ID" value="EEF58461.1"/>
    <property type="molecule type" value="Genomic_DNA"/>
</dbReference>
<dbReference type="AlphaFoldDB" id="B9XNZ5"/>
<dbReference type="PANTHER" id="PTHR38434:SF1">
    <property type="entry name" value="BLL2549 PROTEIN"/>
    <property type="match status" value="1"/>
</dbReference>
<feature type="transmembrane region" description="Helical" evidence="3">
    <location>
        <begin position="762"/>
        <end position="782"/>
    </location>
</feature>
<dbReference type="Proteomes" id="UP000003688">
    <property type="component" value="Unassembled WGS sequence"/>
</dbReference>
<keyword evidence="1" id="KW-0175">Coiled coil</keyword>
<reference evidence="4 5" key="1">
    <citation type="journal article" date="2011" name="J. Bacteriol.">
        <title>Genome sequence of 'Pedosphaera parvula' Ellin514, an aerobic Verrucomicrobial isolate from pasture soil.</title>
        <authorList>
            <person name="Kant R."/>
            <person name="van Passel M.W."/>
            <person name="Sangwan P."/>
            <person name="Palva A."/>
            <person name="Lucas S."/>
            <person name="Copeland A."/>
            <person name="Lapidus A."/>
            <person name="Glavina Del Rio T."/>
            <person name="Dalin E."/>
            <person name="Tice H."/>
            <person name="Bruce D."/>
            <person name="Goodwin L."/>
            <person name="Pitluck S."/>
            <person name="Chertkov O."/>
            <person name="Larimer F.W."/>
            <person name="Land M.L."/>
            <person name="Hauser L."/>
            <person name="Brettin T.S."/>
            <person name="Detter J.C."/>
            <person name="Han S."/>
            <person name="de Vos W.M."/>
            <person name="Janssen P.H."/>
            <person name="Smidt H."/>
        </authorList>
    </citation>
    <scope>NUCLEOTIDE SEQUENCE [LARGE SCALE GENOMIC DNA]</scope>
    <source>
        <strain evidence="4 5">Ellin514</strain>
    </source>
</reference>
<feature type="transmembrane region" description="Helical" evidence="3">
    <location>
        <begin position="1008"/>
        <end position="1028"/>
    </location>
</feature>
<feature type="transmembrane region" description="Helical" evidence="3">
    <location>
        <begin position="980"/>
        <end position="1002"/>
    </location>
</feature>
<dbReference type="Pfam" id="PF10101">
    <property type="entry name" value="DUF2339"/>
    <property type="match status" value="1"/>
</dbReference>
<sequence length="1090" mass="121606">MTESDRLKLEQLKHLQASLELQVERLRRDLDSFERQLAASPPVPPPKPVEPVQPVIPRAEVVPPPVPTAPVARLVEIPVIPPPVIKSFETASKTASTSPAPEPVIPSVTANPIATLLESRPRPETGHIPPSKPVQPQAAPKGKEKASFEMKLGTFWLVRIGIVMVLTALAFFGTYAYQNFIPRLGPAGKVGLLYLASAALLGTGAWLPRKQEKLKNYSQVLLAGGLAAVYFTTYAAYHIPNLRVIGSALLDGTLLLGWAGFIIWLADRKKSEVLALFAVLLAYYTSVITNVGLFTLYSNLILAAAAVFFFVRNRWATLSFTSLAASYVSYGFWRFYQDGHWQWASPAEGLWTGNYFLICYWVIFTVAVFLSRHAQFSGTKRASFVSLNNGAFFCAFILTMFQVRQGGFWKFSLLYGTVLTCMAILAQRLFASDKILRNTYLTQGLLLLTLGFITKFTGLQLSLILAVESVALVVLGQQLRNQILQIGSYICAALSVGWAVTTMHPMDHHGAVIGSAVGALLLFNATWFRKQTTFETSHTHTPTAFFTILSLAIWLVTSWQNSTPEWRGVLLAAESTVLLLAARPLGNRVFSLAVPVFAGLGIVWELHTLIEQFITVQFASRQGLWQGIIVGALMLGNALAQQRFAAPAGPKQLFNPLRAAFTAGGLLGWLAATAAFTTQEYFPLSLAVEALLFTILYYVLRLPELTLFGQVFLVFGQVCWILESLSTPHFTPWWNPALIVVITLGLSHWWQRQQQLNFKKELTLFLQGIYALAAVGLLYFWLQPHFNSNNWLALTSLLAIVVSFYGLFTRSWLLVATGQIFLVASVWQFAGQLANSEPSWYLALAPIATLCFFALFTLQWLSQKPGVNPIISTPVLQLSMIYRALAVLMSLWWTHKYIPAREQCWFLMLIGFLLFSLAGWRRNRELLIYSSVFTLTGIIRFLIPLEGSSIYLPTLLALLLVPIQQRIAKAFEKNYPVSSELHAGAMILGALSLWLYFSRWVLLSADGFYLTAAWSGYALVLFIAGMAVRERVYRWLGLSVLACALGRVSFFDVWRLEPIYRILSFLALGIVLLVLGFLYNKYQEKIKEWL</sequence>
<feature type="transmembrane region" description="Helical" evidence="3">
    <location>
        <begin position="905"/>
        <end position="921"/>
    </location>
</feature>
<dbReference type="STRING" id="320771.Cflav_PD1084"/>
<feature type="transmembrane region" description="Helical" evidence="3">
    <location>
        <begin position="382"/>
        <end position="401"/>
    </location>
</feature>
<accession>B9XNZ5</accession>
<feature type="transmembrane region" description="Helical" evidence="3">
    <location>
        <begin position="540"/>
        <end position="560"/>
    </location>
</feature>
<feature type="transmembrane region" description="Helical" evidence="3">
    <location>
        <begin position="682"/>
        <end position="700"/>
    </location>
</feature>
<feature type="transmembrane region" description="Helical" evidence="3">
    <location>
        <begin position="483"/>
        <end position="503"/>
    </location>
</feature>
<feature type="transmembrane region" description="Helical" evidence="3">
    <location>
        <begin position="1059"/>
        <end position="1079"/>
    </location>
</feature>
<feature type="transmembrane region" description="Helical" evidence="3">
    <location>
        <begin position="733"/>
        <end position="750"/>
    </location>
</feature>
<comment type="caution">
    <text evidence="4">The sequence shown here is derived from an EMBL/GenBank/DDBJ whole genome shotgun (WGS) entry which is preliminary data.</text>
</comment>
<feature type="transmembrane region" description="Helical" evidence="3">
    <location>
        <begin position="622"/>
        <end position="639"/>
    </location>
</feature>
<evidence type="ECO:0000313" key="5">
    <source>
        <dbReference type="Proteomes" id="UP000003688"/>
    </source>
</evidence>